<evidence type="ECO:0000256" key="2">
    <source>
        <dbReference type="ARBA" id="ARBA00022692"/>
    </source>
</evidence>
<gene>
    <name evidence="6" type="primary">Acey_s0463.g1911</name>
    <name evidence="6" type="ORF">Y032_0463g1911</name>
</gene>
<proteinExistence type="predicted"/>
<dbReference type="Pfam" id="PF10320">
    <property type="entry name" value="7TM_GPCR_Srsx"/>
    <property type="match status" value="1"/>
</dbReference>
<comment type="caution">
    <text evidence="6">The sequence shown here is derived from an EMBL/GenBank/DDBJ whole genome shotgun (WGS) entry which is preliminary data.</text>
</comment>
<feature type="transmembrane region" description="Helical" evidence="5">
    <location>
        <begin position="92"/>
        <end position="115"/>
    </location>
</feature>
<comment type="subcellular location">
    <subcellularLocation>
        <location evidence="1">Membrane</location>
    </subcellularLocation>
</comment>
<evidence type="ECO:0000313" key="7">
    <source>
        <dbReference type="Proteomes" id="UP000024635"/>
    </source>
</evidence>
<feature type="transmembrane region" description="Helical" evidence="5">
    <location>
        <begin position="12"/>
        <end position="36"/>
    </location>
</feature>
<evidence type="ECO:0000256" key="5">
    <source>
        <dbReference type="SAM" id="Phobius"/>
    </source>
</evidence>
<dbReference type="InterPro" id="IPR047130">
    <property type="entry name" value="7TM_GPCR_Srsx_nematod"/>
</dbReference>
<keyword evidence="3 5" id="KW-1133">Transmembrane helix</keyword>
<dbReference type="InterPro" id="IPR000276">
    <property type="entry name" value="GPCR_Rhodpsn"/>
</dbReference>
<protein>
    <recommendedName>
        <fullName evidence="8">G-protein coupled receptors family 1 profile domain-containing protein</fullName>
    </recommendedName>
</protein>
<dbReference type="InterPro" id="IPR019424">
    <property type="entry name" value="7TM_GPCR_Srsx"/>
</dbReference>
<dbReference type="GO" id="GO:0004930">
    <property type="term" value="F:G protein-coupled receptor activity"/>
    <property type="evidence" value="ECO:0007669"/>
    <property type="project" value="InterPro"/>
</dbReference>
<dbReference type="GO" id="GO:0016020">
    <property type="term" value="C:membrane"/>
    <property type="evidence" value="ECO:0007669"/>
    <property type="project" value="UniProtKB-SubCell"/>
</dbReference>
<dbReference type="PANTHER" id="PTHR23360:SF5">
    <property type="entry name" value="G-PROTEIN COUPLED RECEPTORS FAMILY 1 PROFILE DOMAIN-CONTAINING PROTEIN"/>
    <property type="match status" value="1"/>
</dbReference>
<dbReference type="OrthoDB" id="10436568at2759"/>
<evidence type="ECO:0000256" key="4">
    <source>
        <dbReference type="ARBA" id="ARBA00023136"/>
    </source>
</evidence>
<keyword evidence="2 5" id="KW-0812">Transmembrane</keyword>
<dbReference type="EMBL" id="JARK01000063">
    <property type="protein sequence ID" value="EYC44372.1"/>
    <property type="molecule type" value="Genomic_DNA"/>
</dbReference>
<feature type="transmembrane region" description="Helical" evidence="5">
    <location>
        <begin position="48"/>
        <end position="72"/>
    </location>
</feature>
<evidence type="ECO:0000256" key="1">
    <source>
        <dbReference type="ARBA" id="ARBA00004370"/>
    </source>
</evidence>
<keyword evidence="4 5" id="KW-0472">Membrane</keyword>
<dbReference type="AlphaFoldDB" id="A0A016WYM4"/>
<evidence type="ECO:0000313" key="6">
    <source>
        <dbReference type="EMBL" id="EYC44372.1"/>
    </source>
</evidence>
<dbReference type="PANTHER" id="PTHR23360">
    <property type="entry name" value="G-PROTEIN COUPLED RECEPTORS FAMILY 1 PROFILE DOMAIN-CONTAINING PROTEIN-RELATED"/>
    <property type="match status" value="1"/>
</dbReference>
<keyword evidence="7" id="KW-1185">Reference proteome</keyword>
<evidence type="ECO:0000256" key="3">
    <source>
        <dbReference type="ARBA" id="ARBA00022989"/>
    </source>
</evidence>
<organism evidence="6 7">
    <name type="scientific">Ancylostoma ceylanicum</name>
    <dbReference type="NCBI Taxonomy" id="53326"/>
    <lineage>
        <taxon>Eukaryota</taxon>
        <taxon>Metazoa</taxon>
        <taxon>Ecdysozoa</taxon>
        <taxon>Nematoda</taxon>
        <taxon>Chromadorea</taxon>
        <taxon>Rhabditida</taxon>
        <taxon>Rhabditina</taxon>
        <taxon>Rhabditomorpha</taxon>
        <taxon>Strongyloidea</taxon>
        <taxon>Ancylostomatidae</taxon>
        <taxon>Ancylostomatinae</taxon>
        <taxon>Ancylostoma</taxon>
    </lineage>
</organism>
<dbReference type="SMART" id="SM01381">
    <property type="entry name" value="7TM_GPCR_Srsx"/>
    <property type="match status" value="1"/>
</dbReference>
<sequence length="169" mass="19063">MDQSACFQSWSVYIFAKIAQSLLYFMIVVDKLIAVALPLKHKVWPNSLYTFSMCLPPLLIASGALFASYYSVNDVEINVCRPPTSHGVITPITILLTFTSTAAIVVMFVMLGIVIKNERSWKGSRHRKTSKPIAPSVTNKVDDSSDYYRHCCGVRMYMVFIRCEYADCI</sequence>
<name>A0A016WYM4_9BILA</name>
<evidence type="ECO:0008006" key="8">
    <source>
        <dbReference type="Google" id="ProtNLM"/>
    </source>
</evidence>
<reference evidence="7" key="1">
    <citation type="journal article" date="2015" name="Nat. Genet.">
        <title>The genome and transcriptome of the zoonotic hookworm Ancylostoma ceylanicum identify infection-specific gene families.</title>
        <authorList>
            <person name="Schwarz E.M."/>
            <person name="Hu Y."/>
            <person name="Antoshechkin I."/>
            <person name="Miller M.M."/>
            <person name="Sternberg P.W."/>
            <person name="Aroian R.V."/>
        </authorList>
    </citation>
    <scope>NUCLEOTIDE SEQUENCE</scope>
    <source>
        <strain evidence="7">HY135</strain>
    </source>
</reference>
<dbReference type="Proteomes" id="UP000024635">
    <property type="component" value="Unassembled WGS sequence"/>
</dbReference>
<accession>A0A016WYM4</accession>
<dbReference type="Gene3D" id="1.20.1070.10">
    <property type="entry name" value="Rhodopsin 7-helix transmembrane proteins"/>
    <property type="match status" value="1"/>
</dbReference>